<feature type="compositionally biased region" description="Basic and acidic residues" evidence="1">
    <location>
        <begin position="1"/>
        <end position="11"/>
    </location>
</feature>
<organism evidence="2">
    <name type="scientific">uncultured Quadrisphaera sp</name>
    <dbReference type="NCBI Taxonomy" id="904978"/>
    <lineage>
        <taxon>Bacteria</taxon>
        <taxon>Bacillati</taxon>
        <taxon>Actinomycetota</taxon>
        <taxon>Actinomycetes</taxon>
        <taxon>Kineosporiales</taxon>
        <taxon>Kineosporiaceae</taxon>
        <taxon>Quadrisphaera</taxon>
        <taxon>environmental samples</taxon>
    </lineage>
</organism>
<feature type="compositionally biased region" description="Basic and acidic residues" evidence="1">
    <location>
        <begin position="170"/>
        <end position="184"/>
    </location>
</feature>
<feature type="compositionally biased region" description="Basic residues" evidence="1">
    <location>
        <begin position="42"/>
        <end position="77"/>
    </location>
</feature>
<feature type="region of interest" description="Disordered" evidence="1">
    <location>
        <begin position="1"/>
        <end position="184"/>
    </location>
</feature>
<accession>A0A6J4NS57</accession>
<feature type="compositionally biased region" description="Basic and acidic residues" evidence="1">
    <location>
        <begin position="245"/>
        <end position="254"/>
    </location>
</feature>
<feature type="non-terminal residue" evidence="2">
    <location>
        <position position="1"/>
    </location>
</feature>
<feature type="compositionally biased region" description="Basic and acidic residues" evidence="1">
    <location>
        <begin position="29"/>
        <end position="38"/>
    </location>
</feature>
<feature type="compositionally biased region" description="Low complexity" evidence="1">
    <location>
        <begin position="18"/>
        <end position="28"/>
    </location>
</feature>
<evidence type="ECO:0000256" key="1">
    <source>
        <dbReference type="SAM" id="MobiDB-lite"/>
    </source>
</evidence>
<feature type="compositionally biased region" description="Low complexity" evidence="1">
    <location>
        <begin position="255"/>
        <end position="264"/>
    </location>
</feature>
<feature type="non-terminal residue" evidence="2">
    <location>
        <position position="297"/>
    </location>
</feature>
<protein>
    <submittedName>
        <fullName evidence="2">Uncharacterized protein</fullName>
    </submittedName>
</protein>
<feature type="compositionally biased region" description="Low complexity" evidence="1">
    <location>
        <begin position="119"/>
        <end position="139"/>
    </location>
</feature>
<feature type="compositionally biased region" description="Basic residues" evidence="1">
    <location>
        <begin position="87"/>
        <end position="117"/>
    </location>
</feature>
<sequence length="297" mass="31964">ERPDHAQRPEHPLPGPGVPRAAAGQGRARAPDEPEARPRGGLLRRSRPPRGAHGAGHRRRLRHRPRGGHRLRPRGRRPGADPPARGAGRRRRGGRPGRGRRAEGRRRARRPRGRGVQHRAGAPGRRGAGAARRPGAQRRAPGRRGVDLRPQLRAVRPDDEDQRVQPVLDGEGRPAARARGRVDHHDVLGAGLQPVADAAGLRHHQGGDQHVHQGPGPAGGPAGDPRERRRARAVLDAPAGRRRAAGREGADLRRAVAVRPAGAARGDRQHLRAPGLRGVQLHLGLHAVGDRRDADAL</sequence>
<proteinExistence type="predicted"/>
<gene>
    <name evidence="2" type="ORF">AVDCRST_MAG35-523</name>
</gene>
<dbReference type="AlphaFoldDB" id="A0A6J4NS57"/>
<name>A0A6J4NS57_9ACTN</name>
<dbReference type="EMBL" id="CADCUY010000109">
    <property type="protein sequence ID" value="CAA9393467.1"/>
    <property type="molecule type" value="Genomic_DNA"/>
</dbReference>
<reference evidence="2" key="1">
    <citation type="submission" date="2020-02" db="EMBL/GenBank/DDBJ databases">
        <authorList>
            <person name="Meier V. D."/>
        </authorList>
    </citation>
    <scope>NUCLEOTIDE SEQUENCE</scope>
    <source>
        <strain evidence="2">AVDCRST_MAG35</strain>
    </source>
</reference>
<evidence type="ECO:0000313" key="2">
    <source>
        <dbReference type="EMBL" id="CAA9393467.1"/>
    </source>
</evidence>
<feature type="region of interest" description="Disordered" evidence="1">
    <location>
        <begin position="198"/>
        <end position="275"/>
    </location>
</feature>